<dbReference type="Pfam" id="PF00512">
    <property type="entry name" value="HisKA"/>
    <property type="match status" value="1"/>
</dbReference>
<feature type="transmembrane region" description="Helical" evidence="8">
    <location>
        <begin position="12"/>
        <end position="31"/>
    </location>
</feature>
<evidence type="ECO:0000259" key="9">
    <source>
        <dbReference type="PROSITE" id="PS50109"/>
    </source>
</evidence>
<dbReference type="AlphaFoldDB" id="A0A380YIR7"/>
<dbReference type="EMBL" id="QSLA01000002">
    <property type="protein sequence ID" value="RHF11820.1"/>
    <property type="molecule type" value="Genomic_DNA"/>
</dbReference>
<dbReference type="OrthoDB" id="1522504at2"/>
<keyword evidence="3" id="KW-0597">Phosphoprotein</keyword>
<evidence type="ECO:0000256" key="4">
    <source>
        <dbReference type="ARBA" id="ARBA00022679"/>
    </source>
</evidence>
<dbReference type="InterPro" id="IPR003661">
    <property type="entry name" value="HisK_dim/P_dom"/>
</dbReference>
<keyword evidence="18" id="KW-1185">Reference proteome</keyword>
<dbReference type="PANTHER" id="PTHR45436">
    <property type="entry name" value="SENSOR HISTIDINE KINASE YKOH"/>
    <property type="match status" value="1"/>
</dbReference>
<dbReference type="Pfam" id="PF02518">
    <property type="entry name" value="HATPase_c"/>
    <property type="match status" value="1"/>
</dbReference>
<evidence type="ECO:0000256" key="1">
    <source>
        <dbReference type="ARBA" id="ARBA00000085"/>
    </source>
</evidence>
<evidence type="ECO:0000313" key="17">
    <source>
        <dbReference type="Proteomes" id="UP000291917"/>
    </source>
</evidence>
<dbReference type="SUPFAM" id="SSF47384">
    <property type="entry name" value="Homodimeric domain of signal transducing histidine kinase"/>
    <property type="match status" value="1"/>
</dbReference>
<evidence type="ECO:0000256" key="5">
    <source>
        <dbReference type="ARBA" id="ARBA00022692"/>
    </source>
</evidence>
<dbReference type="Proteomes" id="UP000291917">
    <property type="component" value="Unassembled WGS sequence"/>
</dbReference>
<dbReference type="Gene3D" id="3.30.565.10">
    <property type="entry name" value="Histidine kinase-like ATPase, C-terminal domain"/>
    <property type="match status" value="1"/>
</dbReference>
<comment type="catalytic activity">
    <reaction evidence="1">
        <text>ATP + protein L-histidine = ADP + protein N-phospho-L-histidine.</text>
        <dbReference type="EC" id="2.7.13.3"/>
    </reaction>
</comment>
<evidence type="ECO:0000313" key="15">
    <source>
        <dbReference type="Proteomes" id="UP000254424"/>
    </source>
</evidence>
<evidence type="ECO:0000313" key="14">
    <source>
        <dbReference type="EMBL" id="SUV28644.1"/>
    </source>
</evidence>
<organism evidence="14 15">
    <name type="scientific">Bacteroides eggerthii</name>
    <dbReference type="NCBI Taxonomy" id="28111"/>
    <lineage>
        <taxon>Bacteria</taxon>
        <taxon>Pseudomonadati</taxon>
        <taxon>Bacteroidota</taxon>
        <taxon>Bacteroidia</taxon>
        <taxon>Bacteroidales</taxon>
        <taxon>Bacteroidaceae</taxon>
        <taxon>Bacteroides</taxon>
    </lineage>
</organism>
<sequence length="429" mass="49428">MKLVYYTYRKISLLLFVLMAVWGVLFYYAIIDEVVDETDDTLENYAGILIEHALHDPSILETEGSLMSFYKFLPISEKEGRHYQEVFYDSTVYIELEDEDEPVRVMRTAFRMPDGQFYELTLMISILERDDMVEAMLWYLGALFLLLLVCTSVGIQLILKGVFRPLHKLLDWLHCIQPGKEVPALENPTKIREFRQLSEAAVDMGNRSYKAYEEQKEFIENASHELQTPLAIVRGKVELLAESDNLSEQQMKELDEIYSTLGRAVKLNKSLLLLSRIENGQYTELEDVSVDEILDNLLPDLMDIYEHKQVRLVREKGEQPLVIRCNHSLAQILVSNLVKNALLHNEDGGELRILTTPVSLMIKNTGGAPLDGEKLFRRFYHSIDGKKDSTGLGLAIVRSIARISSLRLTYEWQEGMHCFLLVKENKNNR</sequence>
<reference evidence="14 15" key="1">
    <citation type="submission" date="2018-06" db="EMBL/GenBank/DDBJ databases">
        <authorList>
            <consortium name="Pathogen Informatics"/>
            <person name="Doyle S."/>
        </authorList>
    </citation>
    <scope>NUCLEOTIDE SEQUENCE [LARGE SCALE GENOMIC DNA]</scope>
    <source>
        <strain evidence="14 15">NCTC11155</strain>
    </source>
</reference>
<keyword evidence="6 14" id="KW-0418">Kinase</keyword>
<dbReference type="Proteomes" id="UP000679226">
    <property type="component" value="Chromosome"/>
</dbReference>
<dbReference type="GO" id="GO:0005886">
    <property type="term" value="C:plasma membrane"/>
    <property type="evidence" value="ECO:0007669"/>
    <property type="project" value="TreeGrafter"/>
</dbReference>
<evidence type="ECO:0000256" key="6">
    <source>
        <dbReference type="ARBA" id="ARBA00022777"/>
    </source>
</evidence>
<dbReference type="RefSeq" id="WP_004289749.1">
    <property type="nucleotide sequence ID" value="NZ_CABKNQ010000019.1"/>
</dbReference>
<dbReference type="PANTHER" id="PTHR45436:SF5">
    <property type="entry name" value="SENSOR HISTIDINE KINASE TRCS"/>
    <property type="match status" value="1"/>
</dbReference>
<dbReference type="Proteomes" id="UP000335496">
    <property type="component" value="Unassembled WGS sequence"/>
</dbReference>
<evidence type="ECO:0000313" key="12">
    <source>
        <dbReference type="EMBL" id="RHF11820.1"/>
    </source>
</evidence>
<dbReference type="SMART" id="SM00387">
    <property type="entry name" value="HATPase_c"/>
    <property type="match status" value="1"/>
</dbReference>
<reference evidence="13 17" key="4">
    <citation type="journal article" date="2019" name="Science, e1252229">
        <title>Invertible promoters mediate bacterial phase variation, antibiotic resistance, and host adaptation in the gut.</title>
        <authorList>
            <person name="Jiang X."/>
            <person name="Hall A.B."/>
            <person name="Arthur T.D."/>
            <person name="Plichta D.R."/>
            <person name="Covington C.T."/>
            <person name="Poyet M."/>
            <person name="Crothers J."/>
            <person name="Moses P.L."/>
            <person name="Tolonen A.C."/>
            <person name="Vlamakis H."/>
            <person name="Alm E.J."/>
            <person name="Xavier R.J."/>
        </authorList>
    </citation>
    <scope>NUCLEOTIDE SEQUENCE [LARGE SCALE GENOMIC DNA]</scope>
    <source>
        <strain evidence="13">Bj_0095</strain>
        <strain evidence="17">bj_0095</strain>
    </source>
</reference>
<feature type="domain" description="Histidine kinase" evidence="9">
    <location>
        <begin position="221"/>
        <end position="402"/>
    </location>
</feature>
<evidence type="ECO:0000313" key="11">
    <source>
        <dbReference type="EMBL" id="QUT46251.1"/>
    </source>
</evidence>
<keyword evidence="4 14" id="KW-0808">Transferase</keyword>
<dbReference type="EMBL" id="RCXL01000044">
    <property type="protein sequence ID" value="RYT68059.1"/>
    <property type="molecule type" value="Genomic_DNA"/>
</dbReference>
<proteinExistence type="predicted"/>
<dbReference type="Proteomes" id="UP000283538">
    <property type="component" value="Unassembled WGS sequence"/>
</dbReference>
<dbReference type="InterPro" id="IPR005467">
    <property type="entry name" value="His_kinase_dom"/>
</dbReference>
<evidence type="ECO:0000256" key="2">
    <source>
        <dbReference type="ARBA" id="ARBA00012438"/>
    </source>
</evidence>
<dbReference type="EMBL" id="CP072227">
    <property type="protein sequence ID" value="QUT46251.1"/>
    <property type="molecule type" value="Genomic_DNA"/>
</dbReference>
<evidence type="ECO:0000256" key="7">
    <source>
        <dbReference type="ARBA" id="ARBA00022989"/>
    </source>
</evidence>
<keyword evidence="8" id="KW-0472">Membrane</keyword>
<dbReference type="SUPFAM" id="SSF55874">
    <property type="entry name" value="ATPase domain of HSP90 chaperone/DNA topoisomerase II/histidine kinase"/>
    <property type="match status" value="1"/>
</dbReference>
<dbReference type="KEGG" id="beg:INE88_03078"/>
<dbReference type="STRING" id="483216.BACEGG_01452"/>
<dbReference type="InterPro" id="IPR003594">
    <property type="entry name" value="HATPase_dom"/>
</dbReference>
<dbReference type="InterPro" id="IPR036097">
    <property type="entry name" value="HisK_dim/P_sf"/>
</dbReference>
<name>A0A380YIR7_9BACE</name>
<dbReference type="Proteomes" id="UP000254424">
    <property type="component" value="Unassembled WGS sequence"/>
</dbReference>
<evidence type="ECO:0000313" key="10">
    <source>
        <dbReference type="EMBL" id="KAA5268760.1"/>
    </source>
</evidence>
<evidence type="ECO:0000313" key="18">
    <source>
        <dbReference type="Proteomes" id="UP000335496"/>
    </source>
</evidence>
<gene>
    <name evidence="14" type="primary">qseC</name>
    <name evidence="12" type="ORF">DW701_03300</name>
    <name evidence="13" type="ORF">EAJ03_18400</name>
    <name evidence="10" type="ORF">F2Z23_18495</name>
    <name evidence="11" type="ORF">INE88_03078</name>
    <name evidence="14" type="ORF">NCTC11155_00595</name>
</gene>
<dbReference type="EMBL" id="UFSX01000001">
    <property type="protein sequence ID" value="SUV28644.1"/>
    <property type="molecule type" value="Genomic_DNA"/>
</dbReference>
<reference evidence="12 16" key="2">
    <citation type="submission" date="2018-08" db="EMBL/GenBank/DDBJ databases">
        <title>A genome reference for cultivated species of the human gut microbiota.</title>
        <authorList>
            <person name="Zou Y."/>
            <person name="Xue W."/>
            <person name="Luo G."/>
        </authorList>
    </citation>
    <scope>NUCLEOTIDE SEQUENCE [LARGE SCALE GENOMIC DNA]</scope>
    <source>
        <strain evidence="12 16">AM26-26AC</strain>
    </source>
</reference>
<dbReference type="PROSITE" id="PS50109">
    <property type="entry name" value="HIS_KIN"/>
    <property type="match status" value="1"/>
</dbReference>
<accession>A0A380YIR7</accession>
<dbReference type="EC" id="2.7.13.3" evidence="2"/>
<dbReference type="SMART" id="SM00388">
    <property type="entry name" value="HisKA"/>
    <property type="match status" value="1"/>
</dbReference>
<reference evidence="11" key="5">
    <citation type="journal article" date="2021" name="PLoS Genet.">
        <title>Mobile Type VI secretion system loci of the gut Bacteroidales display extensive intra-ecosystem transfer, multi-species spread and geographical clustering.</title>
        <authorList>
            <person name="Garcia-Bayona L."/>
            <person name="Coyne M.J."/>
            <person name="Comstock L.E."/>
        </authorList>
    </citation>
    <scope>NUCLEOTIDE SEQUENCE</scope>
    <source>
        <strain evidence="11">CL11T00C20</strain>
    </source>
</reference>
<keyword evidence="7 8" id="KW-1133">Transmembrane helix</keyword>
<evidence type="ECO:0000313" key="13">
    <source>
        <dbReference type="EMBL" id="RYT68059.1"/>
    </source>
</evidence>
<feature type="transmembrane region" description="Helical" evidence="8">
    <location>
        <begin position="137"/>
        <end position="159"/>
    </location>
</feature>
<evidence type="ECO:0000313" key="16">
    <source>
        <dbReference type="Proteomes" id="UP000283538"/>
    </source>
</evidence>
<dbReference type="Gene3D" id="1.10.287.130">
    <property type="match status" value="1"/>
</dbReference>
<dbReference type="InterPro" id="IPR050428">
    <property type="entry name" value="TCS_sensor_his_kinase"/>
</dbReference>
<evidence type="ECO:0000256" key="8">
    <source>
        <dbReference type="SAM" id="Phobius"/>
    </source>
</evidence>
<dbReference type="GO" id="GO:0000155">
    <property type="term" value="F:phosphorelay sensor kinase activity"/>
    <property type="evidence" value="ECO:0007669"/>
    <property type="project" value="InterPro"/>
</dbReference>
<dbReference type="InterPro" id="IPR036890">
    <property type="entry name" value="HATPase_C_sf"/>
</dbReference>
<dbReference type="CDD" id="cd00082">
    <property type="entry name" value="HisKA"/>
    <property type="match status" value="1"/>
</dbReference>
<reference evidence="10 18" key="3">
    <citation type="journal article" date="2019" name="Nat. Med.">
        <title>A library of human gut bacterial isolates paired with longitudinal multiomics data enables mechanistic microbiome research.</title>
        <authorList>
            <person name="Poyet M."/>
            <person name="Groussin M."/>
            <person name="Gibbons S.M."/>
            <person name="Avila-Pacheco J."/>
            <person name="Jiang X."/>
            <person name="Kearney S.M."/>
            <person name="Perrotta A.R."/>
            <person name="Berdy B."/>
            <person name="Zhao S."/>
            <person name="Lieberman T.D."/>
            <person name="Swanson P.K."/>
            <person name="Smith M."/>
            <person name="Roesemann S."/>
            <person name="Alexander J.E."/>
            <person name="Rich S.A."/>
            <person name="Livny J."/>
            <person name="Vlamakis H."/>
            <person name="Clish C."/>
            <person name="Bullock K."/>
            <person name="Deik A."/>
            <person name="Scott J."/>
            <person name="Pierce K.A."/>
            <person name="Xavier R.J."/>
            <person name="Alm E.J."/>
        </authorList>
    </citation>
    <scope>NUCLEOTIDE SEQUENCE [LARGE SCALE GENOMIC DNA]</scope>
    <source>
        <strain evidence="10 18">BIOML-A1</strain>
    </source>
</reference>
<dbReference type="EMBL" id="VVZX01000040">
    <property type="protein sequence ID" value="KAA5268760.1"/>
    <property type="molecule type" value="Genomic_DNA"/>
</dbReference>
<dbReference type="GeneID" id="93070536"/>
<evidence type="ECO:0000256" key="3">
    <source>
        <dbReference type="ARBA" id="ARBA00022553"/>
    </source>
</evidence>
<keyword evidence="5 8" id="KW-0812">Transmembrane</keyword>
<protein>
    <recommendedName>
        <fullName evidence="2">histidine kinase</fullName>
        <ecNumber evidence="2">2.7.13.3</ecNumber>
    </recommendedName>
</protein>